<sequence>MSRPLGAITRGTTGYNRLRRSDRWLVHSARVRTALSAAADPLVVDLGYGALPVTTLELAARLQSVRAGTRVVGLEIHPERVATARAARPDPSTGPSVEFALGGFELAGLRPVLVRAFNVLRQYPVEAVPEAWATMQHRLAPGGLIVDGTCDELGRLSCWVLLDATGPVSLTLACDPFSIERPSDLAVRLPKVLIHHNVPGQPIHALLSAADLAWASVAGHGVFGPRVRWRAMLELLRDGDFGGFPVEPPRRRMRDGVLSLPWASVAPLS</sequence>
<keyword evidence="2" id="KW-1185">Reference proteome</keyword>
<gene>
    <name evidence="1" type="ORF">RMCB_2586</name>
</gene>
<reference evidence="2" key="2">
    <citation type="submission" date="2016-02" db="EMBL/GenBank/DDBJ databases">
        <title>Draft genome sequence of five rapidly growing Mycobacterium species.</title>
        <authorList>
            <person name="Katahira K."/>
            <person name="Gotou Y."/>
            <person name="Iida K."/>
            <person name="Ogura Y."/>
            <person name="Hayashi T."/>
        </authorList>
    </citation>
    <scope>NUCLEOTIDE SEQUENCE [LARGE SCALE GENOMIC DNA]</scope>
    <source>
        <strain evidence="2">JCM15654</strain>
    </source>
</reference>
<organism evidence="1 2">
    <name type="scientific">Mycolicibacterium brisbanense</name>
    <dbReference type="NCBI Taxonomy" id="146020"/>
    <lineage>
        <taxon>Bacteria</taxon>
        <taxon>Bacillati</taxon>
        <taxon>Actinomycetota</taxon>
        <taxon>Actinomycetes</taxon>
        <taxon>Mycobacteriales</taxon>
        <taxon>Mycobacteriaceae</taxon>
        <taxon>Mycolicibacterium</taxon>
    </lineage>
</organism>
<dbReference type="EMBL" id="BCSX01000024">
    <property type="protein sequence ID" value="GAS88490.1"/>
    <property type="molecule type" value="Genomic_DNA"/>
</dbReference>
<proteinExistence type="predicted"/>
<dbReference type="SUPFAM" id="SSF53335">
    <property type="entry name" value="S-adenosyl-L-methionine-dependent methyltransferases"/>
    <property type="match status" value="1"/>
</dbReference>
<reference evidence="2" key="1">
    <citation type="journal article" date="2016" name="Genome Announc.">
        <title>Draft Genome Sequences of Five Rapidly Growing Mycobacterium Species, M. thermoresistibile, M. fortuitum subsp. acetamidolyticum, M. canariasense, M. brisbanense, and M. novocastrense.</title>
        <authorList>
            <person name="Katahira K."/>
            <person name="Ogura Y."/>
            <person name="Gotoh Y."/>
            <person name="Hayashi T."/>
        </authorList>
    </citation>
    <scope>NUCLEOTIDE SEQUENCE [LARGE SCALE GENOMIC DNA]</scope>
    <source>
        <strain evidence="2">JCM15654</strain>
    </source>
</reference>
<name>A0A117I5G0_9MYCO</name>
<dbReference type="RefSeq" id="WP_062829105.1">
    <property type="nucleotide sequence ID" value="NZ_BCSX01000024.1"/>
</dbReference>
<dbReference type="Proteomes" id="UP000069620">
    <property type="component" value="Unassembled WGS sequence"/>
</dbReference>
<dbReference type="InterPro" id="IPR029063">
    <property type="entry name" value="SAM-dependent_MTases_sf"/>
</dbReference>
<evidence type="ECO:0008006" key="3">
    <source>
        <dbReference type="Google" id="ProtNLM"/>
    </source>
</evidence>
<dbReference type="Gene3D" id="3.40.50.150">
    <property type="entry name" value="Vaccinia Virus protein VP39"/>
    <property type="match status" value="1"/>
</dbReference>
<dbReference type="STRING" id="146020.RMCB_2586"/>
<comment type="caution">
    <text evidence="1">The sequence shown here is derived from an EMBL/GenBank/DDBJ whole genome shotgun (WGS) entry which is preliminary data.</text>
</comment>
<dbReference type="AlphaFoldDB" id="A0A117I5G0"/>
<evidence type="ECO:0000313" key="2">
    <source>
        <dbReference type="Proteomes" id="UP000069620"/>
    </source>
</evidence>
<protein>
    <recommendedName>
        <fullName evidence="3">Methylase</fullName>
    </recommendedName>
</protein>
<evidence type="ECO:0000313" key="1">
    <source>
        <dbReference type="EMBL" id="GAS88490.1"/>
    </source>
</evidence>
<dbReference type="OrthoDB" id="5498854at2"/>
<accession>A0A117I5G0</accession>